<evidence type="ECO:0008006" key="3">
    <source>
        <dbReference type="Google" id="ProtNLM"/>
    </source>
</evidence>
<evidence type="ECO:0000313" key="1">
    <source>
        <dbReference type="EMBL" id="NPE14941.1"/>
    </source>
</evidence>
<proteinExistence type="predicted"/>
<reference evidence="1 2" key="1">
    <citation type="submission" date="2020-05" db="EMBL/GenBank/DDBJ databases">
        <title>Distinct polysaccharide utilization as determinants for interspecies competition between intestinal Prevotella spp.</title>
        <authorList>
            <person name="Galvez E.J.C."/>
            <person name="Iljazovic A."/>
            <person name="Strowig T."/>
        </authorList>
    </citation>
    <scope>NUCLEOTIDE SEQUENCE [LARGE SCALE GENOMIC DNA]</scope>
    <source>
        <strain evidence="1 2">PROD</strain>
    </source>
</reference>
<dbReference type="PROSITE" id="PS51257">
    <property type="entry name" value="PROKAR_LIPOPROTEIN"/>
    <property type="match status" value="1"/>
</dbReference>
<dbReference type="EMBL" id="JABKKE010000021">
    <property type="protein sequence ID" value="NPE14941.1"/>
    <property type="molecule type" value="Genomic_DNA"/>
</dbReference>
<name>A0ABX2AZ48_9BACT</name>
<accession>A0ABX2AZ48</accession>
<dbReference type="Proteomes" id="UP001193734">
    <property type="component" value="Unassembled WGS sequence"/>
</dbReference>
<organism evidence="1 2">
    <name type="scientific">Xylanibacter rodentium</name>
    <dbReference type="NCBI Taxonomy" id="2736289"/>
    <lineage>
        <taxon>Bacteria</taxon>
        <taxon>Pseudomonadati</taxon>
        <taxon>Bacteroidota</taxon>
        <taxon>Bacteroidia</taxon>
        <taxon>Bacteroidales</taxon>
        <taxon>Prevotellaceae</taxon>
        <taxon>Xylanibacter</taxon>
    </lineage>
</organism>
<comment type="caution">
    <text evidence="1">The sequence shown here is derived from an EMBL/GenBank/DDBJ whole genome shotgun (WGS) entry which is preliminary data.</text>
</comment>
<dbReference type="PANTHER" id="PTHR10900:SF77">
    <property type="entry name" value="FI19380P1"/>
    <property type="match status" value="1"/>
</dbReference>
<gene>
    <name evidence="1" type="ORF">HPS55_11530</name>
</gene>
<dbReference type="Gene3D" id="2.30.180.10">
    <property type="entry name" value="FAS1 domain"/>
    <property type="match status" value="1"/>
</dbReference>
<sequence>MRKLIFCFSFVCMGLLSSCVDKNELVDEESVPGWLGSSIYGELKNPDASKGLTGSFNTYLRLVDDLGYAETLSRTGSKTVFPANDEAFARFFANETWPGVKRYEDLSDAQKKMLLYSSMLDNALLIGMLSNTSSSDGVVQGRALKHLTSASVIDTVTYYPAMSAMSAYGENNTNWSRFNAGVSVVTDATRPMLVHFTREYMLNNGITTAGEDNDFSIITGGNYEEGDAYIFGNRIPKSAQDITCQNGYIHQVDNVVVPPGNMAQVLKKTSDLSIFSHILDRFAVPVYNSKVTNDYHDWYRAQSEVTDMTGVNNPDSIFEVRYLSRVSQDNLPFDIDANKVQVIAENLLNLDPGWNEFYIAPTQSGQPETYLTDLQVMFVPDNAALINYFIKEEGKSIIETFGRKPNTAENLESNLDDIPTNILAKFVSNMLKSSFAASVPSKFDNIMDDAKDLMGVTKDAIKKKEDGSGYDIKIANNGVIYTTKTVFGPKAYVAVSAPALFSKDMHVINWMIQNVTYNNVYGLNLDFYAYLLTMASNYALFLPRDKAFDAYYLDPASLIKKANGDYVNENALVYHYYYNPSSKSGLGISTFKYDIAKQAIKNPNDSTIIDVDGANNAKNWPICKAHLQDLMQYCTVVLKEGETLGKNNYYKTKHGGAVLVDMNNKTVASGAQIDGLQPVSKIEDEYVQRNGRSYAIDHLIQGPVQSVYGVLKNFESSTDENTKETFFELCEGFDDDVMDWAGISKDKNPTTQIYEVDQYKIFYNPIQRNNKKGCMDNNVKFFSNYNYTVFAPNKAAMDKAYANGLPSWKKDVMPLFHHFTQDDHDCGNDCPGKALTEDEAKIEVRAKIEAISAFARYHFMNVSVFADNEVESGNFVTFYVNNDNISQELNISGGNGKIVITDATGMSKEVSVSDSRLVNMMARDYEFVMENAQKALYSNSSSFAVVHEISEPLGYNKNGNYGWENFKVSNKK</sequence>
<dbReference type="RefSeq" id="WP_172177309.1">
    <property type="nucleotide sequence ID" value="NZ_CASGIA010000010.1"/>
</dbReference>
<dbReference type="InterPro" id="IPR036378">
    <property type="entry name" value="FAS1_dom_sf"/>
</dbReference>
<dbReference type="PANTHER" id="PTHR10900">
    <property type="entry name" value="PERIOSTIN-RELATED"/>
    <property type="match status" value="1"/>
</dbReference>
<dbReference type="SUPFAM" id="SSF82153">
    <property type="entry name" value="FAS1 domain"/>
    <property type="match status" value="3"/>
</dbReference>
<protein>
    <recommendedName>
        <fullName evidence="3">FAS1 domain-containing protein</fullName>
    </recommendedName>
</protein>
<keyword evidence="2" id="KW-1185">Reference proteome</keyword>
<evidence type="ECO:0000313" key="2">
    <source>
        <dbReference type="Proteomes" id="UP001193734"/>
    </source>
</evidence>
<dbReference type="GeneID" id="82158395"/>
<dbReference type="InterPro" id="IPR050904">
    <property type="entry name" value="Adhesion/Biosynth-related"/>
</dbReference>